<feature type="domain" description="Sulfocyanin-like C-terminal" evidence="4">
    <location>
        <begin position="134"/>
        <end position="163"/>
    </location>
</feature>
<evidence type="ECO:0000256" key="3">
    <source>
        <dbReference type="SAM" id="SignalP"/>
    </source>
</evidence>
<keyword evidence="6" id="KW-1185">Reference proteome</keyword>
<accession>A0ABV2DBR0</accession>
<proteinExistence type="predicted"/>
<dbReference type="Pfam" id="PF06525">
    <property type="entry name" value="SoxE"/>
    <property type="match status" value="1"/>
</dbReference>
<keyword evidence="1" id="KW-0479">Metal-binding</keyword>
<evidence type="ECO:0000256" key="1">
    <source>
        <dbReference type="ARBA" id="ARBA00022723"/>
    </source>
</evidence>
<feature type="signal peptide" evidence="3">
    <location>
        <begin position="1"/>
        <end position="27"/>
    </location>
</feature>
<feature type="compositionally biased region" description="Basic and acidic residues" evidence="2">
    <location>
        <begin position="110"/>
        <end position="123"/>
    </location>
</feature>
<sequence>MQKMLRTSALSLAAVVMMAGGASSSLAATFVQVSLWDKGSDMTMPMGFSYATPGLDATKATMGMKASPATVKAGEVTFKVKNSSKDTVHEMIVMYLAAPGKPLPYIGNENRVDEDKAGDKGEVSELDPGKSGALTVTLVPGKYLLICNVPGHFDAGMWTEFTVTP</sequence>
<comment type="caution">
    <text evidence="5">The sequence shown here is derived from an EMBL/GenBank/DDBJ whole genome shotgun (WGS) entry which is preliminary data.</text>
</comment>
<feature type="chain" id="PRO_5046396428" evidence="3">
    <location>
        <begin position="28"/>
        <end position="165"/>
    </location>
</feature>
<evidence type="ECO:0000313" key="6">
    <source>
        <dbReference type="Proteomes" id="UP001548832"/>
    </source>
</evidence>
<protein>
    <submittedName>
        <fullName evidence="5">Sulfocyanin-like copper-binding protein</fullName>
    </submittedName>
</protein>
<dbReference type="RefSeq" id="WP_354459520.1">
    <property type="nucleotide sequence ID" value="NZ_JBEWSZ010000001.1"/>
</dbReference>
<name>A0ABV2DBR0_9HYPH</name>
<dbReference type="InterPro" id="IPR049544">
    <property type="entry name" value="SoxE-like_C"/>
</dbReference>
<keyword evidence="3" id="KW-0732">Signal</keyword>
<dbReference type="SUPFAM" id="SSF49503">
    <property type="entry name" value="Cupredoxins"/>
    <property type="match status" value="1"/>
</dbReference>
<dbReference type="PROSITE" id="PS00079">
    <property type="entry name" value="MULTICOPPER_OXIDASE1"/>
    <property type="match status" value="1"/>
</dbReference>
<evidence type="ECO:0000256" key="2">
    <source>
        <dbReference type="SAM" id="MobiDB-lite"/>
    </source>
</evidence>
<feature type="region of interest" description="Disordered" evidence="2">
    <location>
        <begin position="109"/>
        <end position="131"/>
    </location>
</feature>
<dbReference type="InterPro" id="IPR033138">
    <property type="entry name" value="Cu_oxidase_CS"/>
</dbReference>
<evidence type="ECO:0000313" key="5">
    <source>
        <dbReference type="EMBL" id="MET2827501.1"/>
    </source>
</evidence>
<dbReference type="Proteomes" id="UP001548832">
    <property type="component" value="Unassembled WGS sequence"/>
</dbReference>
<reference evidence="5 6" key="1">
    <citation type="submission" date="2024-06" db="EMBL/GenBank/DDBJ databases">
        <authorList>
            <person name="Kim D.-U."/>
        </authorList>
    </citation>
    <scope>NUCLEOTIDE SEQUENCE [LARGE SCALE GENOMIC DNA]</scope>
    <source>
        <strain evidence="5 6">KACC15460</strain>
    </source>
</reference>
<dbReference type="InterPro" id="IPR008972">
    <property type="entry name" value="Cupredoxin"/>
</dbReference>
<gene>
    <name evidence="5" type="ORF">ABVQ20_11000</name>
</gene>
<dbReference type="EMBL" id="JBEWSZ010000001">
    <property type="protein sequence ID" value="MET2827501.1"/>
    <property type="molecule type" value="Genomic_DNA"/>
</dbReference>
<evidence type="ECO:0000259" key="4">
    <source>
        <dbReference type="Pfam" id="PF06525"/>
    </source>
</evidence>
<organism evidence="5 6">
    <name type="scientific">Mesorhizobium shangrilense</name>
    <dbReference type="NCBI Taxonomy" id="460060"/>
    <lineage>
        <taxon>Bacteria</taxon>
        <taxon>Pseudomonadati</taxon>
        <taxon>Pseudomonadota</taxon>
        <taxon>Alphaproteobacteria</taxon>
        <taxon>Hyphomicrobiales</taxon>
        <taxon>Phyllobacteriaceae</taxon>
        <taxon>Mesorhizobium</taxon>
    </lineage>
</organism>
<dbReference type="Gene3D" id="2.60.40.420">
    <property type="entry name" value="Cupredoxins - blue copper proteins"/>
    <property type="match status" value="1"/>
</dbReference>